<dbReference type="NCBIfam" id="NF038122">
    <property type="entry name" value="metallo_LGF"/>
    <property type="match status" value="1"/>
</dbReference>
<dbReference type="NCBIfam" id="TIGR02595">
    <property type="entry name" value="PEP_CTERM"/>
    <property type="match status" value="1"/>
</dbReference>
<dbReference type="Proteomes" id="UP000217507">
    <property type="component" value="Chromosome"/>
</dbReference>
<evidence type="ECO:0000313" key="2">
    <source>
        <dbReference type="EMBL" id="BAY72157.1"/>
    </source>
</evidence>
<protein>
    <recommendedName>
        <fullName evidence="1">Ice-binding protein C-terminal domain-containing protein</fullName>
    </recommendedName>
</protein>
<dbReference type="InterPro" id="IPR013424">
    <property type="entry name" value="Ice-binding_C"/>
</dbReference>
<dbReference type="Pfam" id="PF07589">
    <property type="entry name" value="PEP-CTERM"/>
    <property type="match status" value="1"/>
</dbReference>
<proteinExistence type="predicted"/>
<dbReference type="AlphaFoldDB" id="A0A1Z4KT56"/>
<dbReference type="SUPFAM" id="SSF55486">
    <property type="entry name" value="Metalloproteases ('zincins'), catalytic domain"/>
    <property type="match status" value="1"/>
</dbReference>
<evidence type="ECO:0000259" key="1">
    <source>
        <dbReference type="Pfam" id="PF07589"/>
    </source>
</evidence>
<organism evidence="2 3">
    <name type="scientific">Trichormus variabilis NIES-23</name>
    <dbReference type="NCBI Taxonomy" id="1973479"/>
    <lineage>
        <taxon>Bacteria</taxon>
        <taxon>Bacillati</taxon>
        <taxon>Cyanobacteriota</taxon>
        <taxon>Cyanophyceae</taxon>
        <taxon>Nostocales</taxon>
        <taxon>Nostocaceae</taxon>
        <taxon>Trichormus</taxon>
    </lineage>
</organism>
<sequence>MNKNINYRQNKSLGLIKLITPLTLAGSMVMVGSISAQALQFNFTYAPGTTLDQMLGYEMAGKYWSNYLADDVTVNIFIEPTNKLPTNVIGGAIPGVTSQNFSTVYQKLQTDITSTSDHIALNSLYNQCQTSLTFSNGWFQNQCTGYKSLTNTYKNGLTNLDIHSDVKKINLTRANAKALGMISANDPGYDGYILVSNLSNIARPLSWNYFSATNTSSTIPNATLDFFTVAVHELTHTLGFISGIDLPEYQDLLTKKTWLTSDDMSKYGYLMDMFRLSENSRFWNRPDISVGVDTMLSLDGGMTKLGNMSSGSTKFGGDGNQGSHWKKDATYDGIMESSLGAGGTRKFVTNNDLTTLDILGWNLQQNNQDLLSTFNSAKSGLATKMGVTTSWMDDNPTQAALLLTPQYIDANNNGYDDRGESLNQMINSSGTYNWGWNGYWWGWNGYWWGWNGYWQTTDNLTTDGFWQNFAWETLDEYEHGDHDYLSGSSQSQSVPEPTTIFGLFGIAIMGIATKLKRRCEY</sequence>
<reference evidence="2 3" key="1">
    <citation type="submission" date="2017-06" db="EMBL/GenBank/DDBJ databases">
        <title>Genome sequencing of cyanobaciteial culture collection at National Institute for Environmental Studies (NIES).</title>
        <authorList>
            <person name="Hirose Y."/>
            <person name="Shimura Y."/>
            <person name="Fujisawa T."/>
            <person name="Nakamura Y."/>
            <person name="Kawachi M."/>
        </authorList>
    </citation>
    <scope>NUCLEOTIDE SEQUENCE [LARGE SCALE GENOMIC DNA]</scope>
    <source>
        <strain evidence="2 3">NIES-23</strain>
    </source>
</reference>
<gene>
    <name evidence="2" type="ORF">NIES23_49810</name>
</gene>
<name>A0A1Z4KT56_ANAVA</name>
<accession>A0A1Z4KT56</accession>
<dbReference type="EMBL" id="AP018216">
    <property type="protein sequence ID" value="BAY72157.1"/>
    <property type="molecule type" value="Genomic_DNA"/>
</dbReference>
<feature type="domain" description="Ice-binding protein C-terminal" evidence="1">
    <location>
        <begin position="493"/>
        <end position="517"/>
    </location>
</feature>
<evidence type="ECO:0000313" key="3">
    <source>
        <dbReference type="Proteomes" id="UP000217507"/>
    </source>
</evidence>